<dbReference type="Pfam" id="PF03297">
    <property type="entry name" value="Ribosomal_S25"/>
    <property type="match status" value="1"/>
</dbReference>
<dbReference type="EMBL" id="JAVIJP010000019">
    <property type="protein sequence ID" value="KAL3638546.1"/>
    <property type="molecule type" value="Genomic_DNA"/>
</dbReference>
<comment type="similarity">
    <text evidence="2">Belongs to the eukaryotic ribosomal protein eS25 family.</text>
</comment>
<evidence type="ECO:0000256" key="1">
    <source>
        <dbReference type="ARBA" id="ARBA00008894"/>
    </source>
</evidence>
<evidence type="ECO:0000313" key="6">
    <source>
        <dbReference type="Proteomes" id="UP001632038"/>
    </source>
</evidence>
<dbReference type="InterPro" id="IPR027417">
    <property type="entry name" value="P-loop_NTPase"/>
</dbReference>
<comment type="caution">
    <text evidence="5">The sequence shown here is derived from an EMBL/GenBank/DDBJ whole genome shotgun (WGS) entry which is preliminary data.</text>
</comment>
<dbReference type="AlphaFoldDB" id="A0ABD3DC63"/>
<keyword evidence="6" id="KW-1185">Reference proteome</keyword>
<sequence>MRNWEELWMKKFELLLVLISCQRQCILKIELYVCSFGKLWFSSETEIVCNEIYYENLQYLDLPCLDKLKIIQKNDTAGQERFRSLIPSYIWDSSVAFIVYDVAIKWSKGKQKKKVNNLVLFDKSTYDKLLCEAPKYKLITPSVLSDRLRAEDDLMVDTHELGGSAVVVDRATTKENDYMPISRVPHGGAMGGGDLGGG</sequence>
<comment type="similarity">
    <text evidence="1">Belongs to the disease resistance NB-LRR family.</text>
</comment>
<organism evidence="5 6">
    <name type="scientific">Castilleja foliolosa</name>
    <dbReference type="NCBI Taxonomy" id="1961234"/>
    <lineage>
        <taxon>Eukaryota</taxon>
        <taxon>Viridiplantae</taxon>
        <taxon>Streptophyta</taxon>
        <taxon>Embryophyta</taxon>
        <taxon>Tracheophyta</taxon>
        <taxon>Spermatophyta</taxon>
        <taxon>Magnoliopsida</taxon>
        <taxon>eudicotyledons</taxon>
        <taxon>Gunneridae</taxon>
        <taxon>Pentapetalae</taxon>
        <taxon>asterids</taxon>
        <taxon>lamiids</taxon>
        <taxon>Lamiales</taxon>
        <taxon>Orobanchaceae</taxon>
        <taxon>Pedicularideae</taxon>
        <taxon>Castillejinae</taxon>
        <taxon>Castilleja</taxon>
    </lineage>
</organism>
<name>A0ABD3DC63_9LAMI</name>
<protein>
    <submittedName>
        <fullName evidence="5">Uncharacterized protein</fullName>
    </submittedName>
</protein>
<dbReference type="Proteomes" id="UP001632038">
    <property type="component" value="Unassembled WGS sequence"/>
</dbReference>
<proteinExistence type="inferred from homology"/>
<gene>
    <name evidence="5" type="ORF">CASFOL_017917</name>
</gene>
<accession>A0ABD3DC63</accession>
<dbReference type="GO" id="GO:1990904">
    <property type="term" value="C:ribonucleoprotein complex"/>
    <property type="evidence" value="ECO:0007669"/>
    <property type="project" value="UniProtKB-KW"/>
</dbReference>
<evidence type="ECO:0000256" key="3">
    <source>
        <dbReference type="ARBA" id="ARBA00022980"/>
    </source>
</evidence>
<reference evidence="6" key="1">
    <citation type="journal article" date="2024" name="IScience">
        <title>Strigolactones Initiate the Formation of Haustorium-like Structures in Castilleja.</title>
        <authorList>
            <person name="Buerger M."/>
            <person name="Peterson D."/>
            <person name="Chory J."/>
        </authorList>
    </citation>
    <scope>NUCLEOTIDE SEQUENCE [LARGE SCALE GENOMIC DNA]</scope>
</reference>
<dbReference type="InterPro" id="IPR004977">
    <property type="entry name" value="Ribosomal_eS25"/>
</dbReference>
<keyword evidence="4" id="KW-0687">Ribonucleoprotein</keyword>
<keyword evidence="3" id="KW-0689">Ribosomal protein</keyword>
<dbReference type="Gene3D" id="1.10.10.10">
    <property type="entry name" value="Winged helix-like DNA-binding domain superfamily/Winged helix DNA-binding domain"/>
    <property type="match status" value="1"/>
</dbReference>
<dbReference type="InterPro" id="IPR036388">
    <property type="entry name" value="WH-like_DNA-bd_sf"/>
</dbReference>
<evidence type="ECO:0000313" key="5">
    <source>
        <dbReference type="EMBL" id="KAL3638546.1"/>
    </source>
</evidence>
<evidence type="ECO:0000256" key="4">
    <source>
        <dbReference type="ARBA" id="ARBA00023274"/>
    </source>
</evidence>
<evidence type="ECO:0000256" key="2">
    <source>
        <dbReference type="ARBA" id="ARBA00009106"/>
    </source>
</evidence>
<dbReference type="GO" id="GO:0005840">
    <property type="term" value="C:ribosome"/>
    <property type="evidence" value="ECO:0007669"/>
    <property type="project" value="UniProtKB-KW"/>
</dbReference>
<dbReference type="PANTHER" id="PTHR12850">
    <property type="entry name" value="40S RIBOSOMAL PROTEIN S25"/>
    <property type="match status" value="1"/>
</dbReference>
<dbReference type="Gene3D" id="3.40.50.300">
    <property type="entry name" value="P-loop containing nucleotide triphosphate hydrolases"/>
    <property type="match status" value="1"/>
</dbReference>
<dbReference type="SUPFAM" id="SSF52540">
    <property type="entry name" value="P-loop containing nucleoside triphosphate hydrolases"/>
    <property type="match status" value="1"/>
</dbReference>